<accession>A0ABZ2I0I6</accession>
<comment type="similarity">
    <text evidence="2">Belongs to the ABC transporter superfamily.</text>
</comment>
<keyword evidence="10" id="KW-1185">Reference proteome</keyword>
<dbReference type="InterPro" id="IPR003439">
    <property type="entry name" value="ABC_transporter-like_ATP-bd"/>
</dbReference>
<sequence length="337" mass="36237">MTDPAAIPLLEVKGLKTSFATPRGVVRSVDDVSFSIPAGKTLGVVGESGSGKSVTSLSIMRLVGRGGGSIDEGSIRFNRPGGPEIDIRALDERAMRAVRGNDVAMIFQEPMTSLDPVWSIGAQIIEAIRLHQNVSKKQAREKAIEMLRLVGIPAPENRVDDFPHQLSGGMRQRVMIAIALSCRPSLLIADEPTTALDVTIQAQILDLIRRLQKEIGMSVLFITHNLGVVAEIADRVAVMYAGQVVEEGPVRTIFSAPRHPYTVGLLKSIPNPAVRSASSKLETIGGAPPNPLDLPKGCRFAPRCPLAIDACREAPPPLFDVGADHGARCIRWQEVSQ</sequence>
<protein>
    <submittedName>
        <fullName evidence="9">ABC transporter ATP-binding protein</fullName>
    </submittedName>
</protein>
<dbReference type="SMART" id="SM00382">
    <property type="entry name" value="AAA"/>
    <property type="match status" value="1"/>
</dbReference>
<name>A0ABZ2I0I6_9HYPH</name>
<keyword evidence="5" id="KW-0547">Nucleotide-binding</keyword>
<evidence type="ECO:0000259" key="8">
    <source>
        <dbReference type="PROSITE" id="PS50893"/>
    </source>
</evidence>
<dbReference type="NCBIfam" id="TIGR01727">
    <property type="entry name" value="oligo_HPY"/>
    <property type="match status" value="1"/>
</dbReference>
<dbReference type="PANTHER" id="PTHR43297">
    <property type="entry name" value="OLIGOPEPTIDE TRANSPORT ATP-BINDING PROTEIN APPD"/>
    <property type="match status" value="1"/>
</dbReference>
<dbReference type="SUPFAM" id="SSF52540">
    <property type="entry name" value="P-loop containing nucleoside triphosphate hydrolases"/>
    <property type="match status" value="1"/>
</dbReference>
<organism evidence="9 10">
    <name type="scientific">Pelagibacterium nitratireducens</name>
    <dbReference type="NCBI Taxonomy" id="1046114"/>
    <lineage>
        <taxon>Bacteria</taxon>
        <taxon>Pseudomonadati</taxon>
        <taxon>Pseudomonadota</taxon>
        <taxon>Alphaproteobacteria</taxon>
        <taxon>Hyphomicrobiales</taxon>
        <taxon>Devosiaceae</taxon>
        <taxon>Pelagibacterium</taxon>
    </lineage>
</organism>
<dbReference type="RefSeq" id="WP_338607838.1">
    <property type="nucleotide sequence ID" value="NZ_CP146275.1"/>
</dbReference>
<feature type="domain" description="ABC transporter" evidence="8">
    <location>
        <begin position="10"/>
        <end position="266"/>
    </location>
</feature>
<gene>
    <name evidence="9" type="ORF">V6617_15595</name>
</gene>
<keyword evidence="4" id="KW-1003">Cell membrane</keyword>
<dbReference type="PANTHER" id="PTHR43297:SF2">
    <property type="entry name" value="DIPEPTIDE TRANSPORT ATP-BINDING PROTEIN DPPD"/>
    <property type="match status" value="1"/>
</dbReference>
<evidence type="ECO:0000313" key="9">
    <source>
        <dbReference type="EMBL" id="WWT32413.1"/>
    </source>
</evidence>
<evidence type="ECO:0000256" key="7">
    <source>
        <dbReference type="ARBA" id="ARBA00023136"/>
    </source>
</evidence>
<keyword evidence="3" id="KW-0813">Transport</keyword>
<dbReference type="PROSITE" id="PS50893">
    <property type="entry name" value="ABC_TRANSPORTER_2"/>
    <property type="match status" value="1"/>
</dbReference>
<evidence type="ECO:0000256" key="2">
    <source>
        <dbReference type="ARBA" id="ARBA00005417"/>
    </source>
</evidence>
<reference evidence="9 10" key="1">
    <citation type="submission" date="2024-02" db="EMBL/GenBank/DDBJ databases">
        <title>Complete genome sequence of Pelagibacterium nitratireducens ZH15.</title>
        <authorList>
            <person name="Zhao L.H."/>
        </authorList>
    </citation>
    <scope>NUCLEOTIDE SEQUENCE [LARGE SCALE GENOMIC DNA]</scope>
    <source>
        <strain evidence="9 10">ZH15</strain>
    </source>
</reference>
<comment type="subcellular location">
    <subcellularLocation>
        <location evidence="1">Cell inner membrane</location>
        <topology evidence="1">Peripheral membrane protein</topology>
    </subcellularLocation>
</comment>
<dbReference type="Proteomes" id="UP001369958">
    <property type="component" value="Chromosome"/>
</dbReference>
<dbReference type="InterPro" id="IPR003593">
    <property type="entry name" value="AAA+_ATPase"/>
</dbReference>
<proteinExistence type="inferred from homology"/>
<evidence type="ECO:0000256" key="4">
    <source>
        <dbReference type="ARBA" id="ARBA00022475"/>
    </source>
</evidence>
<dbReference type="InterPro" id="IPR013563">
    <property type="entry name" value="Oligopep_ABC_C"/>
</dbReference>
<evidence type="ECO:0000313" key="10">
    <source>
        <dbReference type="Proteomes" id="UP001369958"/>
    </source>
</evidence>
<dbReference type="Gene3D" id="3.40.50.300">
    <property type="entry name" value="P-loop containing nucleotide triphosphate hydrolases"/>
    <property type="match status" value="1"/>
</dbReference>
<evidence type="ECO:0000256" key="5">
    <source>
        <dbReference type="ARBA" id="ARBA00022741"/>
    </source>
</evidence>
<dbReference type="InterPro" id="IPR050388">
    <property type="entry name" value="ABC_Ni/Peptide_Import"/>
</dbReference>
<keyword evidence="6 9" id="KW-0067">ATP-binding</keyword>
<dbReference type="GO" id="GO:0005524">
    <property type="term" value="F:ATP binding"/>
    <property type="evidence" value="ECO:0007669"/>
    <property type="project" value="UniProtKB-KW"/>
</dbReference>
<dbReference type="InterPro" id="IPR027417">
    <property type="entry name" value="P-loop_NTPase"/>
</dbReference>
<dbReference type="EMBL" id="CP146275">
    <property type="protein sequence ID" value="WWT32413.1"/>
    <property type="molecule type" value="Genomic_DNA"/>
</dbReference>
<dbReference type="Pfam" id="PF00005">
    <property type="entry name" value="ABC_tran"/>
    <property type="match status" value="1"/>
</dbReference>
<evidence type="ECO:0000256" key="6">
    <source>
        <dbReference type="ARBA" id="ARBA00022840"/>
    </source>
</evidence>
<dbReference type="PROSITE" id="PS00211">
    <property type="entry name" value="ABC_TRANSPORTER_1"/>
    <property type="match status" value="1"/>
</dbReference>
<dbReference type="InterPro" id="IPR017871">
    <property type="entry name" value="ABC_transporter-like_CS"/>
</dbReference>
<evidence type="ECO:0000256" key="3">
    <source>
        <dbReference type="ARBA" id="ARBA00022448"/>
    </source>
</evidence>
<keyword evidence="7" id="KW-0472">Membrane</keyword>
<evidence type="ECO:0000256" key="1">
    <source>
        <dbReference type="ARBA" id="ARBA00004417"/>
    </source>
</evidence>
<dbReference type="Pfam" id="PF08352">
    <property type="entry name" value="oligo_HPY"/>
    <property type="match status" value="1"/>
</dbReference>
<dbReference type="CDD" id="cd03257">
    <property type="entry name" value="ABC_NikE_OppD_transporters"/>
    <property type="match status" value="1"/>
</dbReference>